<feature type="transmembrane region" description="Helical" evidence="1">
    <location>
        <begin position="34"/>
        <end position="53"/>
    </location>
</feature>
<keyword evidence="1" id="KW-0472">Membrane</keyword>
<reference evidence="2 3" key="1">
    <citation type="submission" date="2012-09" db="EMBL/GenBank/DDBJ databases">
        <authorList>
            <person name="Dupont C.L."/>
            <person name="Rusch D.B."/>
            <person name="Lombardo M.-J."/>
            <person name="Novotny M."/>
            <person name="Yee-Greenbaum J."/>
            <person name="Laskin R."/>
        </authorList>
    </citation>
    <scope>NUCLEOTIDE SEQUENCE [LARGE SCALE GENOMIC DNA]</scope>
    <source>
        <strain evidence="2">SAR86E</strain>
    </source>
</reference>
<protein>
    <submittedName>
        <fullName evidence="2">Uncharacterized protein</fullName>
    </submittedName>
</protein>
<dbReference type="Proteomes" id="UP000010310">
    <property type="component" value="Unassembled WGS sequence"/>
</dbReference>
<name>K6GID7_9GAMM</name>
<organism evidence="2 3">
    <name type="scientific">SAR86 cluster bacterium SAR86E</name>
    <dbReference type="NCBI Taxonomy" id="1208365"/>
    <lineage>
        <taxon>Bacteria</taxon>
        <taxon>Pseudomonadati</taxon>
        <taxon>Pseudomonadota</taxon>
        <taxon>Gammaproteobacteria</taxon>
        <taxon>SAR86 cluster</taxon>
    </lineage>
</organism>
<evidence type="ECO:0000313" key="3">
    <source>
        <dbReference type="Proteomes" id="UP000010310"/>
    </source>
</evidence>
<keyword evidence="1" id="KW-0812">Transmembrane</keyword>
<proteinExistence type="predicted"/>
<comment type="caution">
    <text evidence="2">The sequence shown here is derived from an EMBL/GenBank/DDBJ whole genome shotgun (WGS) entry which is preliminary data.</text>
</comment>
<dbReference type="EMBL" id="AMWX01000002">
    <property type="protein sequence ID" value="EKO36750.1"/>
    <property type="molecule type" value="Genomic_DNA"/>
</dbReference>
<dbReference type="STRING" id="1208365.B273_0888"/>
<accession>K6GID7</accession>
<keyword evidence="3" id="KW-1185">Reference proteome</keyword>
<evidence type="ECO:0000313" key="2">
    <source>
        <dbReference type="EMBL" id="EKO36750.1"/>
    </source>
</evidence>
<evidence type="ECO:0000256" key="1">
    <source>
        <dbReference type="SAM" id="Phobius"/>
    </source>
</evidence>
<feature type="transmembrane region" description="Helical" evidence="1">
    <location>
        <begin position="7"/>
        <end position="28"/>
    </location>
</feature>
<keyword evidence="1" id="KW-1133">Transmembrane helix</keyword>
<sequence>MKKYIKIHSSLVGLGVGFLNFYFLFYSWGMSWEISFACAFALGYLASSALEIFTGIINQDDLDIDEAKEISSAAAEFEEK</sequence>
<gene>
    <name evidence="2" type="ORF">B273_0888</name>
</gene>
<dbReference type="AlphaFoldDB" id="K6GID7"/>